<evidence type="ECO:0000313" key="1">
    <source>
        <dbReference type="EMBL" id="CAG8796639.1"/>
    </source>
</evidence>
<feature type="non-terminal residue" evidence="1">
    <location>
        <position position="1"/>
    </location>
</feature>
<sequence>YRDITISTSNKHIEMKLNHGRWMAALLTTMHRRNQLDIISEPTSKTYAKEALEE</sequence>
<name>A0A9N9JWB3_9GLOM</name>
<reference evidence="1" key="1">
    <citation type="submission" date="2021-06" db="EMBL/GenBank/DDBJ databases">
        <authorList>
            <person name="Kallberg Y."/>
            <person name="Tangrot J."/>
            <person name="Rosling A."/>
        </authorList>
    </citation>
    <scope>NUCLEOTIDE SEQUENCE</scope>
    <source>
        <strain evidence="1">MA453B</strain>
    </source>
</reference>
<protein>
    <submittedName>
        <fullName evidence="1">15991_t:CDS:1</fullName>
    </submittedName>
</protein>
<keyword evidence="2" id="KW-1185">Reference proteome</keyword>
<dbReference type="Proteomes" id="UP000789405">
    <property type="component" value="Unassembled WGS sequence"/>
</dbReference>
<dbReference type="EMBL" id="CAJVPY010031484">
    <property type="protein sequence ID" value="CAG8796639.1"/>
    <property type="molecule type" value="Genomic_DNA"/>
</dbReference>
<proteinExistence type="predicted"/>
<feature type="non-terminal residue" evidence="1">
    <location>
        <position position="54"/>
    </location>
</feature>
<accession>A0A9N9JWB3</accession>
<organism evidence="1 2">
    <name type="scientific">Dentiscutata erythropus</name>
    <dbReference type="NCBI Taxonomy" id="1348616"/>
    <lineage>
        <taxon>Eukaryota</taxon>
        <taxon>Fungi</taxon>
        <taxon>Fungi incertae sedis</taxon>
        <taxon>Mucoromycota</taxon>
        <taxon>Glomeromycotina</taxon>
        <taxon>Glomeromycetes</taxon>
        <taxon>Diversisporales</taxon>
        <taxon>Gigasporaceae</taxon>
        <taxon>Dentiscutata</taxon>
    </lineage>
</organism>
<comment type="caution">
    <text evidence="1">The sequence shown here is derived from an EMBL/GenBank/DDBJ whole genome shotgun (WGS) entry which is preliminary data.</text>
</comment>
<gene>
    <name evidence="1" type="ORF">DERYTH_LOCUS22525</name>
</gene>
<dbReference type="AlphaFoldDB" id="A0A9N9JWB3"/>
<evidence type="ECO:0000313" key="2">
    <source>
        <dbReference type="Proteomes" id="UP000789405"/>
    </source>
</evidence>